<sequence>MARMVTTPFPGDHSTTTKPKDAVDQKRAASPSTSQDVLNPTISPGQSTDVAIEEFEITSALKLIAVSVAQQRFLAAKSLVLHPTTLTLVAASFAYSVGVIYHHPSCWPYIVVFCTTAVLATLGIVTRLLEGYNDEAEKVGTLNWLYGHDPSSDNTTQEDPAFNSDSGITFVLVYRFGRYIVGALVMSITYNGIQPHPKANAITLPIGENYDACVRAWTVQKGFRGYGIGTALLNEAIRICYKHEWKGLRFATSHANSLRVFHSLFHSDMDQASAIWSSYLRKRVEAYRQSCAVSETRVLDASLHASESQSTLSDTRMRFICTEAEKLNRMYFHVRLGQVVDAQTRWKKIL</sequence>
<gene>
    <name evidence="4" type="ORF">PROQFM164_S03g000902</name>
</gene>
<evidence type="ECO:0000313" key="4">
    <source>
        <dbReference type="EMBL" id="CDM34178.1"/>
    </source>
</evidence>
<keyword evidence="2" id="KW-1133">Transmembrane helix</keyword>
<dbReference type="AlphaFoldDB" id="W6QBU5"/>
<evidence type="ECO:0000256" key="1">
    <source>
        <dbReference type="SAM" id="MobiDB-lite"/>
    </source>
</evidence>
<dbReference type="OrthoDB" id="5343688at2759"/>
<reference evidence="4" key="1">
    <citation type="journal article" date="2014" name="Nat. Commun.">
        <title>Multiple recent horizontal transfers of a large genomic region in cheese making fungi.</title>
        <authorList>
            <person name="Cheeseman K."/>
            <person name="Ropars J."/>
            <person name="Renault P."/>
            <person name="Dupont J."/>
            <person name="Gouzy J."/>
            <person name="Branca A."/>
            <person name="Abraham A.L."/>
            <person name="Ceppi M."/>
            <person name="Conseiller E."/>
            <person name="Debuchy R."/>
            <person name="Malagnac F."/>
            <person name="Goarin A."/>
            <person name="Silar P."/>
            <person name="Lacoste S."/>
            <person name="Sallet E."/>
            <person name="Bensimon A."/>
            <person name="Giraud T."/>
            <person name="Brygoo Y."/>
        </authorList>
    </citation>
    <scope>NUCLEOTIDE SEQUENCE [LARGE SCALE GENOMIC DNA]</scope>
    <source>
        <strain evidence="4">FM164</strain>
    </source>
</reference>
<keyword evidence="5" id="KW-1185">Reference proteome</keyword>
<evidence type="ECO:0000256" key="2">
    <source>
        <dbReference type="SAM" id="Phobius"/>
    </source>
</evidence>
<proteinExistence type="predicted"/>
<dbReference type="EMBL" id="HG792017">
    <property type="protein sequence ID" value="CDM34178.1"/>
    <property type="molecule type" value="Genomic_DNA"/>
</dbReference>
<feature type="transmembrane region" description="Helical" evidence="2">
    <location>
        <begin position="79"/>
        <end position="101"/>
    </location>
</feature>
<feature type="transmembrane region" description="Helical" evidence="2">
    <location>
        <begin position="107"/>
        <end position="129"/>
    </location>
</feature>
<evidence type="ECO:0000313" key="5">
    <source>
        <dbReference type="Proteomes" id="UP000030686"/>
    </source>
</evidence>
<organism evidence="4 5">
    <name type="scientific">Penicillium roqueforti (strain FM164)</name>
    <dbReference type="NCBI Taxonomy" id="1365484"/>
    <lineage>
        <taxon>Eukaryota</taxon>
        <taxon>Fungi</taxon>
        <taxon>Dikarya</taxon>
        <taxon>Ascomycota</taxon>
        <taxon>Pezizomycotina</taxon>
        <taxon>Eurotiomycetes</taxon>
        <taxon>Eurotiomycetidae</taxon>
        <taxon>Eurotiales</taxon>
        <taxon>Aspergillaceae</taxon>
        <taxon>Penicillium</taxon>
    </lineage>
</organism>
<feature type="region of interest" description="Disordered" evidence="1">
    <location>
        <begin position="1"/>
        <end position="37"/>
    </location>
</feature>
<dbReference type="OMA" id="MDQESAM"/>
<feature type="domain" description="N-acetyltransferase" evidence="3">
    <location>
        <begin position="153"/>
        <end position="251"/>
    </location>
</feature>
<dbReference type="SUPFAM" id="SSF55729">
    <property type="entry name" value="Acyl-CoA N-acyltransferases (Nat)"/>
    <property type="match status" value="1"/>
</dbReference>
<keyword evidence="2" id="KW-0812">Transmembrane</keyword>
<dbReference type="Proteomes" id="UP000030686">
    <property type="component" value="Unassembled WGS sequence"/>
</dbReference>
<keyword evidence="4" id="KW-0012">Acyltransferase</keyword>
<keyword evidence="2" id="KW-0472">Membrane</keyword>
<feature type="compositionally biased region" description="Basic and acidic residues" evidence="1">
    <location>
        <begin position="18"/>
        <end position="27"/>
    </location>
</feature>
<evidence type="ECO:0000259" key="3">
    <source>
        <dbReference type="Pfam" id="PF00583"/>
    </source>
</evidence>
<accession>W6QBU5</accession>
<protein>
    <submittedName>
        <fullName evidence="4">Acyl-CoA N-acyltransferase</fullName>
    </submittedName>
</protein>
<dbReference type="GO" id="GO:0016747">
    <property type="term" value="F:acyltransferase activity, transferring groups other than amino-acyl groups"/>
    <property type="evidence" value="ECO:0007669"/>
    <property type="project" value="InterPro"/>
</dbReference>
<dbReference type="InterPro" id="IPR016181">
    <property type="entry name" value="Acyl_CoA_acyltransferase"/>
</dbReference>
<dbReference type="Gene3D" id="3.40.630.30">
    <property type="match status" value="1"/>
</dbReference>
<dbReference type="InterPro" id="IPR000182">
    <property type="entry name" value="GNAT_dom"/>
</dbReference>
<dbReference type="Pfam" id="PF00583">
    <property type="entry name" value="Acetyltransf_1"/>
    <property type="match status" value="1"/>
</dbReference>
<keyword evidence="4" id="KW-0808">Transferase</keyword>
<name>W6QBU5_PENRF</name>